<feature type="domain" description="Glycosyltransferase 61 catalytic" evidence="4">
    <location>
        <begin position="167"/>
        <end position="336"/>
    </location>
</feature>
<keyword evidence="3" id="KW-0325">Glycoprotein</keyword>
<dbReference type="Proteomes" id="UP001165679">
    <property type="component" value="Unassembled WGS sequence"/>
</dbReference>
<evidence type="ECO:0000256" key="2">
    <source>
        <dbReference type="ARBA" id="ARBA00022679"/>
    </source>
</evidence>
<dbReference type="InterPro" id="IPR049625">
    <property type="entry name" value="Glyco_transf_61_cat"/>
</dbReference>
<reference evidence="5" key="2">
    <citation type="submission" date="2022-10" db="EMBL/GenBank/DDBJ databases">
        <authorList>
            <person name="Trinh H.N."/>
        </authorList>
    </citation>
    <scope>NUCLEOTIDE SEQUENCE</scope>
    <source>
        <strain evidence="5">RN2-1</strain>
    </source>
</reference>
<dbReference type="PANTHER" id="PTHR20961">
    <property type="entry name" value="GLYCOSYLTRANSFERASE"/>
    <property type="match status" value="1"/>
</dbReference>
<evidence type="ECO:0000256" key="1">
    <source>
        <dbReference type="ARBA" id="ARBA00022676"/>
    </source>
</evidence>
<dbReference type="AlphaFoldDB" id="A0AA41YK17"/>
<keyword evidence="1" id="KW-0328">Glycosyltransferase</keyword>
<sequence>MSATTDGKLFSYLHPLSLPRIDRPAVINGVLHGICVEAPGVNRSYQRQAPIFHDDPDGAGLFPRGVASMPVRYPPAFIASIRDATLVGYRTILTEEGHFFNDDAPVDQAAVDRYLAKMAQLDKFPNEDTGLRIEGDQGAFRLERTGRPDRHIEGTTIVLCSTEPANYGSFLFRILPKLAALQEADLDAKVMVYANAATYRQLLSLAGIPQSRLLLHDTRIVYKLDHAVVPSLRNPTAFLDEASVAFYAGLRKRFGSERGTRRIYVSRLGVSKTGRVMLNEAEVEAKLEALGFEIVRPQHLTAEEQIKAFSSAQFVIGPSGAAMFNAVFCHPGTTLIDIESEPHWIHAHACLFTSCGLRWGLFEGKVVDPSPDLVHKQFHVNASALAERAQKLLSEME</sequence>
<evidence type="ECO:0000313" key="5">
    <source>
        <dbReference type="EMBL" id="MCW3473756.1"/>
    </source>
</evidence>
<protein>
    <submittedName>
        <fullName evidence="5">Glycosyltransferase family 61 protein</fullName>
    </submittedName>
</protein>
<keyword evidence="6" id="KW-1185">Reference proteome</keyword>
<reference evidence="5" key="1">
    <citation type="submission" date="2022-09" db="EMBL/GenBank/DDBJ databases">
        <title>Rhodovastum sp. nov. RN2-1 isolated from soil in Seongnam, South Korea.</title>
        <authorList>
            <person name="Le N.T."/>
        </authorList>
    </citation>
    <scope>NUCLEOTIDE SEQUENCE</scope>
    <source>
        <strain evidence="5">RN2-1</strain>
    </source>
</reference>
<dbReference type="RefSeq" id="WP_264712373.1">
    <property type="nucleotide sequence ID" value="NZ_JAPDNT010000002.1"/>
</dbReference>
<organism evidence="5 6">
    <name type="scientific">Limobrevibacterium gyesilva</name>
    <dbReference type="NCBI Taxonomy" id="2991712"/>
    <lineage>
        <taxon>Bacteria</taxon>
        <taxon>Pseudomonadati</taxon>
        <taxon>Pseudomonadota</taxon>
        <taxon>Alphaproteobacteria</taxon>
        <taxon>Acetobacterales</taxon>
        <taxon>Acetobacteraceae</taxon>
        <taxon>Limobrevibacterium</taxon>
    </lineage>
</organism>
<proteinExistence type="predicted"/>
<dbReference type="EMBL" id="JAPDNT010000002">
    <property type="protein sequence ID" value="MCW3473756.1"/>
    <property type="molecule type" value="Genomic_DNA"/>
</dbReference>
<accession>A0AA41YK17</accession>
<name>A0AA41YK17_9PROT</name>
<dbReference type="Pfam" id="PF04577">
    <property type="entry name" value="Glyco_transf_61"/>
    <property type="match status" value="1"/>
</dbReference>
<dbReference type="InterPro" id="IPR007657">
    <property type="entry name" value="Glycosyltransferase_61"/>
</dbReference>
<evidence type="ECO:0000256" key="3">
    <source>
        <dbReference type="ARBA" id="ARBA00023180"/>
    </source>
</evidence>
<evidence type="ECO:0000313" key="6">
    <source>
        <dbReference type="Proteomes" id="UP001165679"/>
    </source>
</evidence>
<comment type="caution">
    <text evidence="5">The sequence shown here is derived from an EMBL/GenBank/DDBJ whole genome shotgun (WGS) entry which is preliminary data.</text>
</comment>
<dbReference type="GO" id="GO:0016757">
    <property type="term" value="F:glycosyltransferase activity"/>
    <property type="evidence" value="ECO:0007669"/>
    <property type="project" value="UniProtKB-KW"/>
</dbReference>
<keyword evidence="2" id="KW-0808">Transferase</keyword>
<gene>
    <name evidence="5" type="ORF">OL599_04130</name>
</gene>
<evidence type="ECO:0000259" key="4">
    <source>
        <dbReference type="Pfam" id="PF04577"/>
    </source>
</evidence>